<feature type="signal peptide" evidence="2">
    <location>
        <begin position="1"/>
        <end position="21"/>
    </location>
</feature>
<evidence type="ECO:0008006" key="5">
    <source>
        <dbReference type="Google" id="ProtNLM"/>
    </source>
</evidence>
<protein>
    <recommendedName>
        <fullName evidence="5">DUF3617 domain-containing protein</fullName>
    </recommendedName>
</protein>
<gene>
    <name evidence="3" type="ORF">GCM10011487_01020</name>
</gene>
<reference evidence="4" key="1">
    <citation type="submission" date="2020-01" db="EMBL/GenBank/DDBJ databases">
        <title>'Steroidobacter agaridevorans' sp. nov., agar-degrading bacteria isolated from rhizosphere soils.</title>
        <authorList>
            <person name="Ikenaga M."/>
            <person name="Kataoka M."/>
            <person name="Murouchi A."/>
            <person name="Katsuragi S."/>
            <person name="Sakai M."/>
        </authorList>
    </citation>
    <scope>NUCLEOTIDE SEQUENCE [LARGE SCALE GENOMIC DNA]</scope>
    <source>
        <strain evidence="4">YU21-B</strain>
    </source>
</reference>
<evidence type="ECO:0000256" key="2">
    <source>
        <dbReference type="SAM" id="SignalP"/>
    </source>
</evidence>
<keyword evidence="2" id="KW-0732">Signal</keyword>
<dbReference type="Pfam" id="PF12276">
    <property type="entry name" value="DUF3617"/>
    <property type="match status" value="1"/>
</dbReference>
<proteinExistence type="predicted"/>
<keyword evidence="4" id="KW-1185">Reference proteome</keyword>
<comment type="caution">
    <text evidence="3">The sequence shown here is derived from an EMBL/GenBank/DDBJ whole genome shotgun (WGS) entry which is preliminary data.</text>
</comment>
<feature type="region of interest" description="Disordered" evidence="1">
    <location>
        <begin position="71"/>
        <end position="101"/>
    </location>
</feature>
<evidence type="ECO:0000313" key="4">
    <source>
        <dbReference type="Proteomes" id="UP000445000"/>
    </source>
</evidence>
<accession>A0A829Y652</accession>
<dbReference type="InterPro" id="IPR022061">
    <property type="entry name" value="DUF3617"/>
</dbReference>
<sequence>MKMLKTTAIAALTLTALSVAAAAPERLNVKLGLWEMTSIMRFSGMPPLPKEVMDKMTPQQRAKLAADLKAAAAEEPEPETSSECITQEDLDKPFHSSNSDDCTSTIVRTTRTSQEIRMVCTGKTKGSGTFKVNTPTPETMNGTLDLKAGDGPDAFVIKGTLKGRWLGADCGDEEDNDDVVDDDEDTAEQ</sequence>
<dbReference type="Proteomes" id="UP000445000">
    <property type="component" value="Unassembled WGS sequence"/>
</dbReference>
<dbReference type="EMBL" id="BLJN01000001">
    <property type="protein sequence ID" value="GFE78102.1"/>
    <property type="molecule type" value="Genomic_DNA"/>
</dbReference>
<evidence type="ECO:0000313" key="3">
    <source>
        <dbReference type="EMBL" id="GFE78102.1"/>
    </source>
</evidence>
<organism evidence="3 4">
    <name type="scientific">Steroidobacter agaridevorans</name>
    <dbReference type="NCBI Taxonomy" id="2695856"/>
    <lineage>
        <taxon>Bacteria</taxon>
        <taxon>Pseudomonadati</taxon>
        <taxon>Pseudomonadota</taxon>
        <taxon>Gammaproteobacteria</taxon>
        <taxon>Steroidobacterales</taxon>
        <taxon>Steroidobacteraceae</taxon>
        <taxon>Steroidobacter</taxon>
    </lineage>
</organism>
<feature type="region of interest" description="Disordered" evidence="1">
    <location>
        <begin position="166"/>
        <end position="189"/>
    </location>
</feature>
<feature type="compositionally biased region" description="Acidic residues" evidence="1">
    <location>
        <begin position="170"/>
        <end position="189"/>
    </location>
</feature>
<name>A0A829Y652_9GAMM</name>
<dbReference type="AlphaFoldDB" id="A0A829Y652"/>
<dbReference type="RefSeq" id="WP_161810037.1">
    <property type="nucleotide sequence ID" value="NZ_BLJN01000001.1"/>
</dbReference>
<feature type="chain" id="PRO_5032431690" description="DUF3617 domain-containing protein" evidence="2">
    <location>
        <begin position="22"/>
        <end position="189"/>
    </location>
</feature>
<evidence type="ECO:0000256" key="1">
    <source>
        <dbReference type="SAM" id="MobiDB-lite"/>
    </source>
</evidence>